<evidence type="ECO:0000256" key="2">
    <source>
        <dbReference type="ARBA" id="ARBA00022692"/>
    </source>
</evidence>
<keyword evidence="2 6" id="KW-0812">Transmembrane</keyword>
<proteinExistence type="predicted"/>
<comment type="subcellular location">
    <subcellularLocation>
        <location evidence="1">Membrane</location>
        <topology evidence="1">Multi-pass membrane protein</topology>
    </subcellularLocation>
</comment>
<feature type="transmembrane region" description="Helical" evidence="6">
    <location>
        <begin position="184"/>
        <end position="203"/>
    </location>
</feature>
<protein>
    <submittedName>
        <fullName evidence="7">Uncharacterized protein</fullName>
    </submittedName>
</protein>
<keyword evidence="8" id="KW-1185">Reference proteome</keyword>
<dbReference type="InterPro" id="IPR006214">
    <property type="entry name" value="Bax_inhibitor_1-related"/>
</dbReference>
<gene>
    <name evidence="7" type="ORF">GUJ93_ZPchr0011g27914</name>
</gene>
<evidence type="ECO:0000256" key="6">
    <source>
        <dbReference type="SAM" id="Phobius"/>
    </source>
</evidence>
<evidence type="ECO:0000256" key="4">
    <source>
        <dbReference type="ARBA" id="ARBA00023136"/>
    </source>
</evidence>
<evidence type="ECO:0000313" key="7">
    <source>
        <dbReference type="EMBL" id="KAG8090251.1"/>
    </source>
</evidence>
<dbReference type="OrthoDB" id="7933078at2759"/>
<evidence type="ECO:0000256" key="3">
    <source>
        <dbReference type="ARBA" id="ARBA00022989"/>
    </source>
</evidence>
<dbReference type="AlphaFoldDB" id="A0A8J6BQL6"/>
<organism evidence="7 8">
    <name type="scientific">Zizania palustris</name>
    <name type="common">Northern wild rice</name>
    <dbReference type="NCBI Taxonomy" id="103762"/>
    <lineage>
        <taxon>Eukaryota</taxon>
        <taxon>Viridiplantae</taxon>
        <taxon>Streptophyta</taxon>
        <taxon>Embryophyta</taxon>
        <taxon>Tracheophyta</taxon>
        <taxon>Spermatophyta</taxon>
        <taxon>Magnoliopsida</taxon>
        <taxon>Liliopsida</taxon>
        <taxon>Poales</taxon>
        <taxon>Poaceae</taxon>
        <taxon>BOP clade</taxon>
        <taxon>Oryzoideae</taxon>
        <taxon>Oryzeae</taxon>
        <taxon>Zizaniinae</taxon>
        <taxon>Zizania</taxon>
    </lineage>
</organism>
<evidence type="ECO:0000256" key="5">
    <source>
        <dbReference type="SAM" id="MobiDB-lite"/>
    </source>
</evidence>
<dbReference type="GO" id="GO:0016020">
    <property type="term" value="C:membrane"/>
    <property type="evidence" value="ECO:0007669"/>
    <property type="project" value="UniProtKB-SubCell"/>
</dbReference>
<keyword evidence="4 6" id="KW-0472">Membrane</keyword>
<comment type="caution">
    <text evidence="7">The sequence shown here is derived from an EMBL/GenBank/DDBJ whole genome shotgun (WGS) entry which is preliminary data.</text>
</comment>
<reference evidence="7" key="1">
    <citation type="journal article" date="2021" name="bioRxiv">
        <title>Whole Genome Assembly and Annotation of Northern Wild Rice, Zizania palustris L., Supports a Whole Genome Duplication in the Zizania Genus.</title>
        <authorList>
            <person name="Haas M."/>
            <person name="Kono T."/>
            <person name="Macchietto M."/>
            <person name="Millas R."/>
            <person name="McGilp L."/>
            <person name="Shao M."/>
            <person name="Duquette J."/>
            <person name="Hirsch C.N."/>
            <person name="Kimball J."/>
        </authorList>
    </citation>
    <scope>NUCLEOTIDE SEQUENCE</scope>
    <source>
        <tissue evidence="7">Fresh leaf tissue</tissue>
    </source>
</reference>
<name>A0A8J6BQL6_ZIZPA</name>
<accession>A0A8J6BQL6</accession>
<evidence type="ECO:0000313" key="8">
    <source>
        <dbReference type="Proteomes" id="UP000729402"/>
    </source>
</evidence>
<feature type="transmembrane region" description="Helical" evidence="6">
    <location>
        <begin position="275"/>
        <end position="293"/>
    </location>
</feature>
<dbReference type="Proteomes" id="UP000729402">
    <property type="component" value="Unassembled WGS sequence"/>
</dbReference>
<feature type="transmembrane region" description="Helical" evidence="6">
    <location>
        <begin position="299"/>
        <end position="319"/>
    </location>
</feature>
<feature type="transmembrane region" description="Helical" evidence="6">
    <location>
        <begin position="331"/>
        <end position="352"/>
    </location>
</feature>
<dbReference type="EMBL" id="JAAALK010000081">
    <property type="protein sequence ID" value="KAG8090251.1"/>
    <property type="molecule type" value="Genomic_DNA"/>
</dbReference>
<feature type="region of interest" description="Disordered" evidence="5">
    <location>
        <begin position="113"/>
        <end position="133"/>
    </location>
</feature>
<reference evidence="7" key="2">
    <citation type="submission" date="2021-02" db="EMBL/GenBank/DDBJ databases">
        <authorList>
            <person name="Kimball J.A."/>
            <person name="Haas M.W."/>
            <person name="Macchietto M."/>
            <person name="Kono T."/>
            <person name="Duquette J."/>
            <person name="Shao M."/>
        </authorList>
    </citation>
    <scope>NUCLEOTIDE SEQUENCE</scope>
    <source>
        <tissue evidence="7">Fresh leaf tissue</tissue>
    </source>
</reference>
<dbReference type="Pfam" id="PF01027">
    <property type="entry name" value="Bax1-I"/>
    <property type="match status" value="1"/>
</dbReference>
<evidence type="ECO:0000256" key="1">
    <source>
        <dbReference type="ARBA" id="ARBA00004141"/>
    </source>
</evidence>
<feature type="transmembrane region" description="Helical" evidence="6">
    <location>
        <begin position="215"/>
        <end position="234"/>
    </location>
</feature>
<dbReference type="PANTHER" id="PTHR23291">
    <property type="entry name" value="BAX INHIBITOR-RELATED"/>
    <property type="match status" value="1"/>
</dbReference>
<dbReference type="PANTHER" id="PTHR23291:SF39">
    <property type="entry name" value="OS11G0581900 PROTEIN"/>
    <property type="match status" value="1"/>
</dbReference>
<feature type="transmembrane region" description="Helical" evidence="6">
    <location>
        <begin position="240"/>
        <end position="263"/>
    </location>
</feature>
<feature type="transmembrane region" description="Helical" evidence="6">
    <location>
        <begin position="151"/>
        <end position="172"/>
    </location>
</feature>
<sequence length="354" mass="39163">MTRDKAATLPLTAKYNVGTNQLFSPHLATLFFSKGKEYSRSIRATQTRSNGIRMELTSLRSNQRRFLCFVYLSPPRLRCPKPARSQTLTVSAAAAAAVAMAVAVPALSKAEADPDPELGASGEKEAAAAVSPRKVAEEEDPRLRWAFVRKVYGILAIQLAFTAAIAAVACAVKPVPRFLESGSLASWVVYIAILLSPLLVLWPMLKYRERHPVNLLLLGLFTLCESFTIGVFASCFLGKVVLQATILTAIAVFSLTIFTFWAAHRGHDFSFMYPFLFASLLVLMAYLVIQIWFPHGRVGMTIYSCIATVLFSGFLIFDTHQLIKRHTYNEYIIAAISLYLDIINLFMAQLPLAA</sequence>
<keyword evidence="3 6" id="KW-1133">Transmembrane helix</keyword>